<sequence>MADSTTTETDDAPRVLIVSEHASVRFGGEAILPWHYFRFLRRRGVEAWLVVHSRTRDELIGLLPGEADRMHFLPDTALNKRAYQIGRRLPGRISHFTVAYASRLSTQRAARATARRLIAEHRINVVHQPILVSPREPSLLYGLEVPVVMGPMNGNMTYPPAFAKRVDAAVLRLSRRATNFVNRLSPGKLQAAALLVANERTRQALPAGARGEVITLIENGVDLEIWSPPEDRAPRDGPTRFIFLGRLVDWKAVDLLLEAFARVQTNPPPVLEILGNGPMRASLEEQVGRLGLQDRVRFSGWQTQVECARRLREADALVLPSLYECGGAVVLEAMACGLPVVATAWGGPTDYLDDSCGILVPPDSREALIAGIAEGMSRLAADPELRARLGRAGRQRVEHEFNWETKIDDMLGIYRRVIAARASQATPLADSPPPSR</sequence>
<dbReference type="STRING" id="1387353.BSF38_00465"/>
<protein>
    <submittedName>
        <fullName evidence="4">GT4 family glycosyltransferase</fullName>
    </submittedName>
</protein>
<dbReference type="OrthoDB" id="9790710at2"/>
<dbReference type="EMBL" id="CP019082">
    <property type="protein sequence ID" value="APW59051.1"/>
    <property type="molecule type" value="Genomic_DNA"/>
</dbReference>
<dbReference type="PANTHER" id="PTHR12526:SF510">
    <property type="entry name" value="D-INOSITOL 3-PHOSPHATE GLYCOSYLTRANSFERASE"/>
    <property type="match status" value="1"/>
</dbReference>
<dbReference type="InterPro" id="IPR001296">
    <property type="entry name" value="Glyco_trans_1"/>
</dbReference>
<dbReference type="SUPFAM" id="SSF53756">
    <property type="entry name" value="UDP-Glycosyltransferase/glycogen phosphorylase"/>
    <property type="match status" value="1"/>
</dbReference>
<dbReference type="PANTHER" id="PTHR12526">
    <property type="entry name" value="GLYCOSYLTRANSFERASE"/>
    <property type="match status" value="1"/>
</dbReference>
<evidence type="ECO:0000256" key="1">
    <source>
        <dbReference type="ARBA" id="ARBA00022676"/>
    </source>
</evidence>
<proteinExistence type="predicted"/>
<dbReference type="GO" id="GO:0016757">
    <property type="term" value="F:glycosyltransferase activity"/>
    <property type="evidence" value="ECO:0007669"/>
    <property type="project" value="UniProtKB-KW"/>
</dbReference>
<reference evidence="5" key="1">
    <citation type="submission" date="2016-12" db="EMBL/GenBank/DDBJ databases">
        <title>Comparative genomics of four Isosphaeraceae planctomycetes: a common pool of plasmids and glycoside hydrolase genes.</title>
        <authorList>
            <person name="Ivanova A."/>
        </authorList>
    </citation>
    <scope>NUCLEOTIDE SEQUENCE [LARGE SCALE GENOMIC DNA]</scope>
    <source>
        <strain evidence="5">PX4</strain>
    </source>
</reference>
<feature type="domain" description="Glycosyl transferase family 1" evidence="3">
    <location>
        <begin position="233"/>
        <end position="396"/>
    </location>
</feature>
<evidence type="ECO:0000313" key="5">
    <source>
        <dbReference type="Proteomes" id="UP000186309"/>
    </source>
</evidence>
<dbReference type="AlphaFoldDB" id="A0A1U7CJE4"/>
<evidence type="ECO:0000259" key="3">
    <source>
        <dbReference type="Pfam" id="PF00534"/>
    </source>
</evidence>
<organism evidence="4 5">
    <name type="scientific">Paludisphaera borealis</name>
    <dbReference type="NCBI Taxonomy" id="1387353"/>
    <lineage>
        <taxon>Bacteria</taxon>
        <taxon>Pseudomonadati</taxon>
        <taxon>Planctomycetota</taxon>
        <taxon>Planctomycetia</taxon>
        <taxon>Isosphaerales</taxon>
        <taxon>Isosphaeraceae</taxon>
        <taxon>Paludisphaera</taxon>
    </lineage>
</organism>
<keyword evidence="5" id="KW-1185">Reference proteome</keyword>
<accession>A0A1U7CJE4</accession>
<dbReference type="Pfam" id="PF00534">
    <property type="entry name" value="Glycos_transf_1"/>
    <property type="match status" value="1"/>
</dbReference>
<dbReference type="RefSeq" id="WP_076343276.1">
    <property type="nucleotide sequence ID" value="NZ_CP019082.1"/>
</dbReference>
<evidence type="ECO:0000256" key="2">
    <source>
        <dbReference type="ARBA" id="ARBA00022679"/>
    </source>
</evidence>
<gene>
    <name evidence="4" type="ORF">BSF38_00465</name>
</gene>
<name>A0A1U7CJE4_9BACT</name>
<keyword evidence="2 4" id="KW-0808">Transferase</keyword>
<keyword evidence="1" id="KW-0328">Glycosyltransferase</keyword>
<dbReference type="KEGG" id="pbor:BSF38_00465"/>
<dbReference type="Proteomes" id="UP000186309">
    <property type="component" value="Chromosome"/>
</dbReference>
<evidence type="ECO:0000313" key="4">
    <source>
        <dbReference type="EMBL" id="APW59051.1"/>
    </source>
</evidence>
<dbReference type="Gene3D" id="3.40.50.2000">
    <property type="entry name" value="Glycogen Phosphorylase B"/>
    <property type="match status" value="2"/>
</dbReference>
<dbReference type="CDD" id="cd03801">
    <property type="entry name" value="GT4_PimA-like"/>
    <property type="match status" value="1"/>
</dbReference>